<organism evidence="2 3">
    <name type="scientific">Hesseltinella vesiculosa</name>
    <dbReference type="NCBI Taxonomy" id="101127"/>
    <lineage>
        <taxon>Eukaryota</taxon>
        <taxon>Fungi</taxon>
        <taxon>Fungi incertae sedis</taxon>
        <taxon>Mucoromycota</taxon>
        <taxon>Mucoromycotina</taxon>
        <taxon>Mucoromycetes</taxon>
        <taxon>Mucorales</taxon>
        <taxon>Cunninghamellaceae</taxon>
        <taxon>Hesseltinella</taxon>
    </lineage>
</organism>
<name>A0A1X2GXK3_9FUNG</name>
<reference evidence="2 3" key="1">
    <citation type="submission" date="2016-07" db="EMBL/GenBank/DDBJ databases">
        <title>Pervasive Adenine N6-methylation of Active Genes in Fungi.</title>
        <authorList>
            <consortium name="DOE Joint Genome Institute"/>
            <person name="Mondo S.J."/>
            <person name="Dannebaum R.O."/>
            <person name="Kuo R.C."/>
            <person name="Labutti K."/>
            <person name="Haridas S."/>
            <person name="Kuo A."/>
            <person name="Salamov A."/>
            <person name="Ahrendt S.R."/>
            <person name="Lipzen A."/>
            <person name="Sullivan W."/>
            <person name="Andreopoulos W.B."/>
            <person name="Clum A."/>
            <person name="Lindquist E."/>
            <person name="Daum C."/>
            <person name="Ramamoorthy G.K."/>
            <person name="Gryganskyi A."/>
            <person name="Culley D."/>
            <person name="Magnuson J.K."/>
            <person name="James T.Y."/>
            <person name="O'Malley M.A."/>
            <person name="Stajich J.E."/>
            <person name="Spatafora J.W."/>
            <person name="Visel A."/>
            <person name="Grigoriev I.V."/>
        </authorList>
    </citation>
    <scope>NUCLEOTIDE SEQUENCE [LARGE SCALE GENOMIC DNA]</scope>
    <source>
        <strain evidence="2 3">NRRL 3301</strain>
    </source>
</reference>
<dbReference type="Proteomes" id="UP000242146">
    <property type="component" value="Unassembled WGS sequence"/>
</dbReference>
<sequence length="70" mass="7494">SIGTPLSSCASSPATHATLIPIHDPTDDLDSDTPIYKSEQQAIDQNAVLGELNNTTSEELMDQLYNGFSN</sequence>
<feature type="non-terminal residue" evidence="2">
    <location>
        <position position="1"/>
    </location>
</feature>
<keyword evidence="3" id="KW-1185">Reference proteome</keyword>
<feature type="compositionally biased region" description="Polar residues" evidence="1">
    <location>
        <begin position="1"/>
        <end position="15"/>
    </location>
</feature>
<accession>A0A1X2GXK3</accession>
<feature type="non-terminal residue" evidence="2">
    <location>
        <position position="70"/>
    </location>
</feature>
<feature type="region of interest" description="Disordered" evidence="1">
    <location>
        <begin position="1"/>
        <end position="33"/>
    </location>
</feature>
<comment type="caution">
    <text evidence="2">The sequence shown here is derived from an EMBL/GenBank/DDBJ whole genome shotgun (WGS) entry which is preliminary data.</text>
</comment>
<evidence type="ECO:0000256" key="1">
    <source>
        <dbReference type="SAM" id="MobiDB-lite"/>
    </source>
</evidence>
<dbReference type="EMBL" id="MCGT01000001">
    <property type="protein sequence ID" value="ORX62823.1"/>
    <property type="molecule type" value="Genomic_DNA"/>
</dbReference>
<protein>
    <submittedName>
        <fullName evidence="2">Uncharacterized protein</fullName>
    </submittedName>
</protein>
<gene>
    <name evidence="2" type="ORF">DM01DRAFT_248505</name>
</gene>
<proteinExistence type="predicted"/>
<evidence type="ECO:0000313" key="3">
    <source>
        <dbReference type="Proteomes" id="UP000242146"/>
    </source>
</evidence>
<evidence type="ECO:0000313" key="2">
    <source>
        <dbReference type="EMBL" id="ORX62823.1"/>
    </source>
</evidence>
<dbReference type="AlphaFoldDB" id="A0A1X2GXK3"/>
<dbReference type="OrthoDB" id="5600085at2759"/>